<reference evidence="3" key="1">
    <citation type="journal article" date="2021" name="Nat. Commun.">
        <title>Genetic determinants of endophytism in the Arabidopsis root mycobiome.</title>
        <authorList>
            <person name="Mesny F."/>
            <person name="Miyauchi S."/>
            <person name="Thiergart T."/>
            <person name="Pickel B."/>
            <person name="Atanasova L."/>
            <person name="Karlsson M."/>
            <person name="Huettel B."/>
            <person name="Barry K.W."/>
            <person name="Haridas S."/>
            <person name="Chen C."/>
            <person name="Bauer D."/>
            <person name="Andreopoulos W."/>
            <person name="Pangilinan J."/>
            <person name="LaButti K."/>
            <person name="Riley R."/>
            <person name="Lipzen A."/>
            <person name="Clum A."/>
            <person name="Drula E."/>
            <person name="Henrissat B."/>
            <person name="Kohler A."/>
            <person name="Grigoriev I.V."/>
            <person name="Martin F.M."/>
            <person name="Hacquard S."/>
        </authorList>
    </citation>
    <scope>NUCLEOTIDE SEQUENCE</scope>
    <source>
        <strain evidence="3">MPI-CAGE-AT-0147</strain>
    </source>
</reference>
<evidence type="ECO:0000313" key="3">
    <source>
        <dbReference type="EMBL" id="KAH7165898.1"/>
    </source>
</evidence>
<feature type="signal peptide" evidence="1">
    <location>
        <begin position="1"/>
        <end position="22"/>
    </location>
</feature>
<comment type="caution">
    <text evidence="3">The sequence shown here is derived from an EMBL/GenBank/DDBJ whole genome shotgun (WGS) entry which is preliminary data.</text>
</comment>
<sequence>MITLTIFLHLLGLLGLLGLTAASPVTRGAEPKYPKTRTSKGFMLVVNVTDPSRDFKPSIQNNYVTSIHLGPGLALVGVWEERGRIFYQNGTEEEQRDNRTTIITDSGTPLIPSGLKLKPDADSKTLSTARLDFDYGTRGVQLSPDDEPYSFVIPETFIACNESLLYYPEEYYVTIKHASSTRNADGSTNHNIPKHCAPVRLIPECIKLNKLPKGSYANHEYAIDSRCYKDVSKIEWGPEY</sequence>
<evidence type="ECO:0000313" key="4">
    <source>
        <dbReference type="Proteomes" id="UP000738349"/>
    </source>
</evidence>
<evidence type="ECO:0000259" key="2">
    <source>
        <dbReference type="Pfam" id="PF25484"/>
    </source>
</evidence>
<proteinExistence type="predicted"/>
<accession>A0A9P9FKP6</accession>
<dbReference type="AlphaFoldDB" id="A0A9P9FKP6"/>
<dbReference type="EMBL" id="JAGMUV010000003">
    <property type="protein sequence ID" value="KAH7165898.1"/>
    <property type="molecule type" value="Genomic_DNA"/>
</dbReference>
<dbReference type="OrthoDB" id="3518533at2759"/>
<gene>
    <name evidence="3" type="ORF">EDB81DRAFT_754608</name>
</gene>
<keyword evidence="4" id="KW-1185">Reference proteome</keyword>
<evidence type="ECO:0000256" key="1">
    <source>
        <dbReference type="SAM" id="SignalP"/>
    </source>
</evidence>
<dbReference type="Pfam" id="PF25484">
    <property type="entry name" value="DUF7907"/>
    <property type="match status" value="1"/>
</dbReference>
<dbReference type="Proteomes" id="UP000738349">
    <property type="component" value="Unassembled WGS sequence"/>
</dbReference>
<feature type="chain" id="PRO_5040195828" description="DUF7907 domain-containing protein" evidence="1">
    <location>
        <begin position="23"/>
        <end position="240"/>
    </location>
</feature>
<name>A0A9P9FKP6_9HYPO</name>
<feature type="domain" description="DUF7907" evidence="2">
    <location>
        <begin position="39"/>
        <end position="205"/>
    </location>
</feature>
<keyword evidence="1" id="KW-0732">Signal</keyword>
<organism evidence="3 4">
    <name type="scientific">Dactylonectria macrodidyma</name>
    <dbReference type="NCBI Taxonomy" id="307937"/>
    <lineage>
        <taxon>Eukaryota</taxon>
        <taxon>Fungi</taxon>
        <taxon>Dikarya</taxon>
        <taxon>Ascomycota</taxon>
        <taxon>Pezizomycotina</taxon>
        <taxon>Sordariomycetes</taxon>
        <taxon>Hypocreomycetidae</taxon>
        <taxon>Hypocreales</taxon>
        <taxon>Nectriaceae</taxon>
        <taxon>Dactylonectria</taxon>
    </lineage>
</organism>
<protein>
    <recommendedName>
        <fullName evidence="2">DUF7907 domain-containing protein</fullName>
    </recommendedName>
</protein>
<dbReference type="InterPro" id="IPR057229">
    <property type="entry name" value="DUF7907"/>
</dbReference>